<proteinExistence type="predicted"/>
<dbReference type="STRING" id="758803.SAMN05421803_11676"/>
<dbReference type="EMBL" id="FQZK01000016">
    <property type="protein sequence ID" value="SHK25126.1"/>
    <property type="molecule type" value="Genomic_DNA"/>
</dbReference>
<keyword evidence="2" id="KW-1185">Reference proteome</keyword>
<accession>A0A1M6QY90</accession>
<name>A0A1M6QY90_9ACTN</name>
<dbReference type="Proteomes" id="UP000184452">
    <property type="component" value="Unassembled WGS sequence"/>
</dbReference>
<organism evidence="1 2">
    <name type="scientific">Nocardiopsis flavescens</name>
    <dbReference type="NCBI Taxonomy" id="758803"/>
    <lineage>
        <taxon>Bacteria</taxon>
        <taxon>Bacillati</taxon>
        <taxon>Actinomycetota</taxon>
        <taxon>Actinomycetes</taxon>
        <taxon>Streptosporangiales</taxon>
        <taxon>Nocardiopsidaceae</taxon>
        <taxon>Nocardiopsis</taxon>
    </lineage>
</organism>
<dbReference type="RefSeq" id="WP_073381445.1">
    <property type="nucleotide sequence ID" value="NZ_FQZK01000016.1"/>
</dbReference>
<reference evidence="1 2" key="1">
    <citation type="submission" date="2016-11" db="EMBL/GenBank/DDBJ databases">
        <authorList>
            <person name="Jaros S."/>
            <person name="Januszkiewicz K."/>
            <person name="Wedrychowicz H."/>
        </authorList>
    </citation>
    <scope>NUCLEOTIDE SEQUENCE [LARGE SCALE GENOMIC DNA]</scope>
    <source>
        <strain evidence="1 2">CGMCC 4.5723</strain>
    </source>
</reference>
<gene>
    <name evidence="1" type="ORF">SAMN05421803_11676</name>
</gene>
<evidence type="ECO:0000313" key="1">
    <source>
        <dbReference type="EMBL" id="SHK25126.1"/>
    </source>
</evidence>
<dbReference type="AlphaFoldDB" id="A0A1M6QY90"/>
<evidence type="ECO:0000313" key="2">
    <source>
        <dbReference type="Proteomes" id="UP000184452"/>
    </source>
</evidence>
<protein>
    <submittedName>
        <fullName evidence="1">Uncharacterized protein</fullName>
    </submittedName>
</protein>
<sequence length="68" mass="6784">MRTQVRPHWDIVPGALEEDAEGQVFESGLPVTATPVVVGAAGAIVVAYAAGALANALGGGTHPTLPHA</sequence>